<protein>
    <recommendedName>
        <fullName evidence="6">Very low-density lipoprotein receptor</fullName>
    </recommendedName>
</protein>
<dbReference type="SMART" id="SM00192">
    <property type="entry name" value="LDLa"/>
    <property type="match status" value="2"/>
</dbReference>
<comment type="caution">
    <text evidence="4">The sequence shown here is derived from an EMBL/GenBank/DDBJ whole genome shotgun (WGS) entry which is preliminary data.</text>
</comment>
<keyword evidence="3" id="KW-1133">Transmembrane helix</keyword>
<dbReference type="AlphaFoldDB" id="A0A0C2M722"/>
<sequence length="311" mass="35731">MSCDGTCQHVEKMCDHITDCKDGADEMIDFSDELNCKKTPQKCPDDKHFECTDKKKKICLTQVCDSKYDCDDQSDEIHECLDHFTENKIQIQVLRQGVAIIKWSPQGAPNKPLDITIKSFPENTKIFEQKAFKGSQIEVSGHKLCSRYILKILDQDSDEVKHQHYTYKETDMKSPKNVQYFGGQSRISWECEIPECSSKAYYIECYDGNNRVIKDFAAEESYNFSPFRITHCRISTCPSTTFNISCSAFTEISTRVSPSILTIVLIVLAVVFLVVLLIICFKITSKKQRFQRYLKRCCGACLSRRAFSSRK</sequence>
<proteinExistence type="predicted"/>
<name>A0A0C2M722_THEKT</name>
<evidence type="ECO:0000256" key="2">
    <source>
        <dbReference type="PROSITE-ProRule" id="PRU00124"/>
    </source>
</evidence>
<evidence type="ECO:0000256" key="1">
    <source>
        <dbReference type="ARBA" id="ARBA00023157"/>
    </source>
</evidence>
<reference evidence="4 5" key="1">
    <citation type="journal article" date="2014" name="Genome Biol. Evol.">
        <title>The genome of the myxosporean Thelohanellus kitauei shows adaptations to nutrient acquisition within its fish host.</title>
        <authorList>
            <person name="Yang Y."/>
            <person name="Xiong J."/>
            <person name="Zhou Z."/>
            <person name="Huo F."/>
            <person name="Miao W."/>
            <person name="Ran C."/>
            <person name="Liu Y."/>
            <person name="Zhang J."/>
            <person name="Feng J."/>
            <person name="Wang M."/>
            <person name="Wang M."/>
            <person name="Wang L."/>
            <person name="Yao B."/>
        </authorList>
    </citation>
    <scope>NUCLEOTIDE SEQUENCE [LARGE SCALE GENOMIC DNA]</scope>
    <source>
        <strain evidence="4">Wuqing</strain>
    </source>
</reference>
<keyword evidence="3" id="KW-0472">Membrane</keyword>
<gene>
    <name evidence="4" type="ORF">RF11_10548</name>
</gene>
<keyword evidence="3" id="KW-0812">Transmembrane</keyword>
<dbReference type="EMBL" id="JWZT01004870">
    <property type="protein sequence ID" value="KII62835.1"/>
    <property type="molecule type" value="Genomic_DNA"/>
</dbReference>
<dbReference type="PRINTS" id="PR00261">
    <property type="entry name" value="LDLRECEPTOR"/>
</dbReference>
<evidence type="ECO:0000313" key="4">
    <source>
        <dbReference type="EMBL" id="KII62835.1"/>
    </source>
</evidence>
<dbReference type="PROSITE" id="PS50068">
    <property type="entry name" value="LDLRA_2"/>
    <property type="match status" value="1"/>
</dbReference>
<comment type="caution">
    <text evidence="2">Lacks conserved residue(s) required for the propagation of feature annotation.</text>
</comment>
<organism evidence="4 5">
    <name type="scientific">Thelohanellus kitauei</name>
    <name type="common">Myxosporean</name>
    <dbReference type="NCBI Taxonomy" id="669202"/>
    <lineage>
        <taxon>Eukaryota</taxon>
        <taxon>Metazoa</taxon>
        <taxon>Cnidaria</taxon>
        <taxon>Myxozoa</taxon>
        <taxon>Myxosporea</taxon>
        <taxon>Bivalvulida</taxon>
        <taxon>Platysporina</taxon>
        <taxon>Myxobolidae</taxon>
        <taxon>Thelohanellus</taxon>
    </lineage>
</organism>
<evidence type="ECO:0008006" key="6">
    <source>
        <dbReference type="Google" id="ProtNLM"/>
    </source>
</evidence>
<keyword evidence="1" id="KW-1015">Disulfide bond</keyword>
<evidence type="ECO:0000313" key="5">
    <source>
        <dbReference type="Proteomes" id="UP000031668"/>
    </source>
</evidence>
<keyword evidence="5" id="KW-1185">Reference proteome</keyword>
<accession>A0A0C2M722</accession>
<evidence type="ECO:0000256" key="3">
    <source>
        <dbReference type="SAM" id="Phobius"/>
    </source>
</evidence>
<dbReference type="Proteomes" id="UP000031668">
    <property type="component" value="Unassembled WGS sequence"/>
</dbReference>
<feature type="transmembrane region" description="Helical" evidence="3">
    <location>
        <begin position="260"/>
        <end position="281"/>
    </location>
</feature>
<dbReference type="InterPro" id="IPR002172">
    <property type="entry name" value="LDrepeatLR_classA_rpt"/>
</dbReference>